<evidence type="ECO:0000259" key="8">
    <source>
        <dbReference type="PROSITE" id="PS50893"/>
    </source>
</evidence>
<feature type="transmembrane region" description="Helical" evidence="7">
    <location>
        <begin position="251"/>
        <end position="273"/>
    </location>
</feature>
<dbReference type="GO" id="GO:0005524">
    <property type="term" value="F:ATP binding"/>
    <property type="evidence" value="ECO:0007669"/>
    <property type="project" value="UniProtKB-KW"/>
</dbReference>
<dbReference type="Gene3D" id="3.40.50.300">
    <property type="entry name" value="P-loop containing nucleotide triphosphate hydrolases"/>
    <property type="match status" value="1"/>
</dbReference>
<feature type="domain" description="ABC transmembrane type-1" evidence="9">
    <location>
        <begin position="30"/>
        <end position="307"/>
    </location>
</feature>
<dbReference type="PANTHER" id="PTHR43394:SF1">
    <property type="entry name" value="ATP-BINDING CASSETTE SUB-FAMILY B MEMBER 10, MITOCHONDRIAL"/>
    <property type="match status" value="1"/>
</dbReference>
<comment type="subcellular location">
    <subcellularLocation>
        <location evidence="1">Cell membrane</location>
        <topology evidence="1">Multi-pass membrane protein</topology>
    </subcellularLocation>
</comment>
<keyword evidence="3" id="KW-0547">Nucleotide-binding</keyword>
<dbReference type="InterPro" id="IPR003593">
    <property type="entry name" value="AAA+_ATPase"/>
</dbReference>
<evidence type="ECO:0000256" key="4">
    <source>
        <dbReference type="ARBA" id="ARBA00022840"/>
    </source>
</evidence>
<dbReference type="InterPro" id="IPR036640">
    <property type="entry name" value="ABC1_TM_sf"/>
</dbReference>
<feature type="transmembrane region" description="Helical" evidence="7">
    <location>
        <begin position="26"/>
        <end position="51"/>
    </location>
</feature>
<evidence type="ECO:0000256" key="7">
    <source>
        <dbReference type="SAM" id="Phobius"/>
    </source>
</evidence>
<dbReference type="SUPFAM" id="SSF52540">
    <property type="entry name" value="P-loop containing nucleoside triphosphate hydrolases"/>
    <property type="match status" value="1"/>
</dbReference>
<dbReference type="InterPro" id="IPR039421">
    <property type="entry name" value="Type_1_exporter"/>
</dbReference>
<dbReference type="PROSITE" id="PS50893">
    <property type="entry name" value="ABC_TRANSPORTER_2"/>
    <property type="match status" value="1"/>
</dbReference>
<protein>
    <submittedName>
        <fullName evidence="10">ABC transporter ATP-binding protein</fullName>
    </submittedName>
</protein>
<dbReference type="SUPFAM" id="SSF90123">
    <property type="entry name" value="ABC transporter transmembrane region"/>
    <property type="match status" value="1"/>
</dbReference>
<evidence type="ECO:0000256" key="5">
    <source>
        <dbReference type="ARBA" id="ARBA00022989"/>
    </source>
</evidence>
<dbReference type="InterPro" id="IPR011527">
    <property type="entry name" value="ABC1_TM_dom"/>
</dbReference>
<dbReference type="PANTHER" id="PTHR43394">
    <property type="entry name" value="ATP-DEPENDENT PERMEASE MDL1, MITOCHONDRIAL"/>
    <property type="match status" value="1"/>
</dbReference>
<sequence>MTRTDPEPDQARAADRLLRDCVRHSAAPGAAILVLSTLGAATGLAMPAVLGRTLDLLLSGRPATGWLTACAALTCLLVVVDALDGVLTGTTNACSTAWLRRRLLRHVLAAGPRTTDRTPPGDVVSRLVGNAAHAGGAPAALAGTLAAVVTPVGGLVALALVDLWTAGAFLVGMPVLALLLKAFVRASGDSVARYQESQGEIAARLVEAVGGARTIAAAGTARREQARVLEPLAALSAQGYRMWRVQGRSTAQAAVIVPLLQIAVLAVAGARLAAGELSVGGLLAAARYAALATGIGMLVGRLNGLVRSRGAARRLAGLLAVPATAHGDATLPAGDGTLELRGVTVARGDRTILAGVDLTVPGGTSLALVGRSGSGKSTLAEVAGRLADPDAGTATLDGVPLRDLPHDVLRRAVGQAFERPALLGGTIGGTIAFGADEPDERAVREAARAACADDFVRRLPHGYDTPCDEAPLSGGEAQRLGLARAFAHPGRLLILDDATSSLDTVTELRVGEALTRQAGVRTRLIIAHRAATAARADQVAWLDEGRVRAVGPHARLWHERSDYRAVFADADADTDATVDEGTDRPAHDD</sequence>
<feature type="transmembrane region" description="Helical" evidence="7">
    <location>
        <begin position="63"/>
        <end position="83"/>
    </location>
</feature>
<dbReference type="InterPro" id="IPR027417">
    <property type="entry name" value="P-loop_NTPase"/>
</dbReference>
<evidence type="ECO:0000256" key="1">
    <source>
        <dbReference type="ARBA" id="ARBA00004651"/>
    </source>
</evidence>
<feature type="transmembrane region" description="Helical" evidence="7">
    <location>
        <begin position="139"/>
        <end position="160"/>
    </location>
</feature>
<dbReference type="Pfam" id="PF00005">
    <property type="entry name" value="ABC_tran"/>
    <property type="match status" value="1"/>
</dbReference>
<dbReference type="SMART" id="SM00382">
    <property type="entry name" value="AAA"/>
    <property type="match status" value="1"/>
</dbReference>
<gene>
    <name evidence="10" type="ORF">GCM10010346_06020</name>
</gene>
<feature type="transmembrane region" description="Helical" evidence="7">
    <location>
        <begin position="166"/>
        <end position="184"/>
    </location>
</feature>
<reference evidence="11" key="1">
    <citation type="journal article" date="2019" name="Int. J. Syst. Evol. Microbiol.">
        <title>The Global Catalogue of Microorganisms (GCM) 10K type strain sequencing project: providing services to taxonomists for standard genome sequencing and annotation.</title>
        <authorList>
            <consortium name="The Broad Institute Genomics Platform"/>
            <consortium name="The Broad Institute Genome Sequencing Center for Infectious Disease"/>
            <person name="Wu L."/>
            <person name="Ma J."/>
        </authorList>
    </citation>
    <scope>NUCLEOTIDE SEQUENCE [LARGE SCALE GENOMIC DNA]</scope>
    <source>
        <strain evidence="11">JCM 4737</strain>
    </source>
</reference>
<dbReference type="Pfam" id="PF00664">
    <property type="entry name" value="ABC_membrane"/>
    <property type="match status" value="1"/>
</dbReference>
<proteinExistence type="predicted"/>
<keyword evidence="6 7" id="KW-0472">Membrane</keyword>
<keyword evidence="4 10" id="KW-0067">ATP-binding</keyword>
<keyword evidence="11" id="KW-1185">Reference proteome</keyword>
<dbReference type="Proteomes" id="UP000599437">
    <property type="component" value="Unassembled WGS sequence"/>
</dbReference>
<keyword evidence="5 7" id="KW-1133">Transmembrane helix</keyword>
<accession>A0ABQ3DEY5</accession>
<dbReference type="InterPro" id="IPR017871">
    <property type="entry name" value="ABC_transporter-like_CS"/>
</dbReference>
<dbReference type="InterPro" id="IPR003439">
    <property type="entry name" value="ABC_transporter-like_ATP-bd"/>
</dbReference>
<comment type="caution">
    <text evidence="10">The sequence shown here is derived from an EMBL/GenBank/DDBJ whole genome shotgun (WGS) entry which is preliminary data.</text>
</comment>
<evidence type="ECO:0000313" key="11">
    <source>
        <dbReference type="Proteomes" id="UP000599437"/>
    </source>
</evidence>
<evidence type="ECO:0000256" key="6">
    <source>
        <dbReference type="ARBA" id="ARBA00023136"/>
    </source>
</evidence>
<dbReference type="EMBL" id="BMVO01000001">
    <property type="protein sequence ID" value="GHA86215.1"/>
    <property type="molecule type" value="Genomic_DNA"/>
</dbReference>
<evidence type="ECO:0000313" key="10">
    <source>
        <dbReference type="EMBL" id="GHA86215.1"/>
    </source>
</evidence>
<name>A0ABQ3DEY5_9ACTN</name>
<keyword evidence="2 7" id="KW-0812">Transmembrane</keyword>
<evidence type="ECO:0000259" key="9">
    <source>
        <dbReference type="PROSITE" id="PS50929"/>
    </source>
</evidence>
<dbReference type="PROSITE" id="PS50929">
    <property type="entry name" value="ABC_TM1F"/>
    <property type="match status" value="1"/>
</dbReference>
<dbReference type="RefSeq" id="WP_229843319.1">
    <property type="nucleotide sequence ID" value="NZ_BMVO01000001.1"/>
</dbReference>
<evidence type="ECO:0000256" key="3">
    <source>
        <dbReference type="ARBA" id="ARBA00022741"/>
    </source>
</evidence>
<feature type="domain" description="ABC transporter" evidence="8">
    <location>
        <begin position="338"/>
        <end position="569"/>
    </location>
</feature>
<dbReference type="PROSITE" id="PS00211">
    <property type="entry name" value="ABC_TRANSPORTER_1"/>
    <property type="match status" value="1"/>
</dbReference>
<feature type="transmembrane region" description="Helical" evidence="7">
    <location>
        <begin position="279"/>
        <end position="299"/>
    </location>
</feature>
<evidence type="ECO:0000256" key="2">
    <source>
        <dbReference type="ARBA" id="ARBA00022692"/>
    </source>
</evidence>
<organism evidence="10 11">
    <name type="scientific">Streptomyces chryseus</name>
    <dbReference type="NCBI Taxonomy" id="68186"/>
    <lineage>
        <taxon>Bacteria</taxon>
        <taxon>Bacillati</taxon>
        <taxon>Actinomycetota</taxon>
        <taxon>Actinomycetes</taxon>
        <taxon>Kitasatosporales</taxon>
        <taxon>Streptomycetaceae</taxon>
        <taxon>Streptomyces</taxon>
    </lineage>
</organism>
<dbReference type="Gene3D" id="1.20.1560.10">
    <property type="entry name" value="ABC transporter type 1, transmembrane domain"/>
    <property type="match status" value="1"/>
</dbReference>